<evidence type="ECO:0000256" key="6">
    <source>
        <dbReference type="ARBA" id="ARBA00022843"/>
    </source>
</evidence>
<dbReference type="Proteomes" id="UP000027222">
    <property type="component" value="Unassembled WGS sequence"/>
</dbReference>
<keyword evidence="5" id="KW-0597">Phosphoprotein</keyword>
<dbReference type="PANTHER" id="PTHR31169">
    <property type="entry name" value="OS05G0300700 PROTEIN"/>
    <property type="match status" value="1"/>
</dbReference>
<feature type="compositionally biased region" description="Polar residues" evidence="10">
    <location>
        <begin position="674"/>
        <end position="691"/>
    </location>
</feature>
<evidence type="ECO:0000256" key="1">
    <source>
        <dbReference type="ARBA" id="ARBA00004123"/>
    </source>
</evidence>
<proteinExistence type="predicted"/>
<keyword evidence="13" id="KW-1185">Reference proteome</keyword>
<evidence type="ECO:0000256" key="8">
    <source>
        <dbReference type="ARBA" id="ARBA00023163"/>
    </source>
</evidence>
<feature type="compositionally biased region" description="Pro residues" evidence="10">
    <location>
        <begin position="403"/>
        <end position="413"/>
    </location>
</feature>
<dbReference type="EMBL" id="KL142381">
    <property type="protein sequence ID" value="KDR75076.1"/>
    <property type="molecule type" value="Genomic_DNA"/>
</dbReference>
<evidence type="ECO:0000256" key="9">
    <source>
        <dbReference type="ARBA" id="ARBA00023242"/>
    </source>
</evidence>
<dbReference type="STRING" id="685588.A0A067SW11"/>
<sequence>MSATPKSHPAVQRLNKAYVQVPASPLSLTSYRALGTPNHVASSSRLKENTPLRAAQLAMMQHASSSSAFLKRKLSDREPSSLIFDGVNPSAKKSKLSTGATIGALMPTQIKPLLPAGNASPEFPNGFAYCHQCNKKRDITATVRCTVVEKYQTTKDKNTKERLCANKYCKSCLKNRYNEDIETLKSEVPGSPDFKCPRCLGNCNCPRCRKSKGLEPIGYLPKKPKESVPAPKIPKKLKVEVVIGPKLTVVPKSRPKPKDLPLLTWNPVPVSLDQSQADDRIFIREFALRFSDLLDPVIAKTHLEELEFIGGRPRKHDEEGDPLNWVSEACIRALTMGLLGFLAKDHETHISQMIKAAVKELRSSGVNLNRIWSVLASLRDDIANVSSSEGSTTSSLSDIEPPLSFPDPLPPPASDAVKARSLRNLRQSDNLVNVAHSVQMIPVLVSLIHSVLETAILREDLDQSMKDSKDFIRDAREATRIENERWDKERSAIEGSMDAKDKAQKEELKVKRIAHRDQISNIDNSLKIISRSFVPRFTTLGTDDGGRTYYALSPSPAEREAAFEYLEVASSEKAAKPKKKGRILSSEGRREMREWSWFVAVWGKKPPLSSEEQKANVARKMEVDGGDADDNEDDADVEKWWGFWEPEGIVKVAEWISIKSGLEDDREIPDVLPGSSSVRKTSTASNEKTNTRLPPRVEYLKRLVTELKDYAALLQWRVREDKSTVLSRTPASVQTNQVQIDSKGKGKLSIGAVPVDRFYQ</sequence>
<feature type="region of interest" description="Disordered" evidence="10">
    <location>
        <begin position="387"/>
        <end position="415"/>
    </location>
</feature>
<feature type="domain" description="Zinc-finger" evidence="11">
    <location>
        <begin position="129"/>
        <end position="224"/>
    </location>
</feature>
<dbReference type="PANTHER" id="PTHR31169:SF8">
    <property type="entry name" value="ZINC-FINGER DOMAIN OF MONOAMINE-OXIDASE A REPRESSOR R1 PROTEIN"/>
    <property type="match status" value="1"/>
</dbReference>
<dbReference type="InterPro" id="IPR040221">
    <property type="entry name" value="CDCA7/CDA7L"/>
</dbReference>
<keyword evidence="6" id="KW-0832">Ubl conjugation</keyword>
<evidence type="ECO:0000259" key="11">
    <source>
        <dbReference type="Pfam" id="PF10497"/>
    </source>
</evidence>
<dbReference type="GO" id="GO:0005634">
    <property type="term" value="C:nucleus"/>
    <property type="evidence" value="ECO:0007669"/>
    <property type="project" value="UniProtKB-SubCell"/>
</dbReference>
<accession>A0A067SW11</accession>
<feature type="compositionally biased region" description="Low complexity" evidence="10">
    <location>
        <begin position="387"/>
        <end position="397"/>
    </location>
</feature>
<evidence type="ECO:0000256" key="2">
    <source>
        <dbReference type="ARBA" id="ARBA00004496"/>
    </source>
</evidence>
<evidence type="ECO:0000256" key="7">
    <source>
        <dbReference type="ARBA" id="ARBA00023015"/>
    </source>
</evidence>
<keyword evidence="3" id="KW-0963">Cytoplasm</keyword>
<comment type="subcellular location">
    <subcellularLocation>
        <location evidence="2">Cytoplasm</location>
    </subcellularLocation>
    <subcellularLocation>
        <location evidence="1">Nucleus</location>
    </subcellularLocation>
</comment>
<protein>
    <recommendedName>
        <fullName evidence="11">Zinc-finger domain-containing protein</fullName>
    </recommendedName>
</protein>
<dbReference type="Pfam" id="PF10497">
    <property type="entry name" value="zf-4CXXC_R1"/>
    <property type="match status" value="1"/>
</dbReference>
<dbReference type="OrthoDB" id="298344at2759"/>
<keyword evidence="7" id="KW-0805">Transcription regulation</keyword>
<evidence type="ECO:0000256" key="5">
    <source>
        <dbReference type="ARBA" id="ARBA00022553"/>
    </source>
</evidence>
<evidence type="ECO:0000313" key="13">
    <source>
        <dbReference type="Proteomes" id="UP000027222"/>
    </source>
</evidence>
<keyword evidence="4" id="KW-1017">Isopeptide bond</keyword>
<evidence type="ECO:0000256" key="3">
    <source>
        <dbReference type="ARBA" id="ARBA00022490"/>
    </source>
</evidence>
<keyword evidence="8" id="KW-0804">Transcription</keyword>
<organism evidence="12 13">
    <name type="scientific">Galerina marginata (strain CBS 339.88)</name>
    <dbReference type="NCBI Taxonomy" id="685588"/>
    <lineage>
        <taxon>Eukaryota</taxon>
        <taxon>Fungi</taxon>
        <taxon>Dikarya</taxon>
        <taxon>Basidiomycota</taxon>
        <taxon>Agaricomycotina</taxon>
        <taxon>Agaricomycetes</taxon>
        <taxon>Agaricomycetidae</taxon>
        <taxon>Agaricales</taxon>
        <taxon>Agaricineae</taxon>
        <taxon>Strophariaceae</taxon>
        <taxon>Galerina</taxon>
    </lineage>
</organism>
<evidence type="ECO:0000256" key="10">
    <source>
        <dbReference type="SAM" id="MobiDB-lite"/>
    </source>
</evidence>
<evidence type="ECO:0000256" key="4">
    <source>
        <dbReference type="ARBA" id="ARBA00022499"/>
    </source>
</evidence>
<dbReference type="HOGENOM" id="CLU_019575_0_0_1"/>
<dbReference type="GO" id="GO:0005737">
    <property type="term" value="C:cytoplasm"/>
    <property type="evidence" value="ECO:0007669"/>
    <property type="project" value="UniProtKB-SubCell"/>
</dbReference>
<name>A0A067SW11_GALM3</name>
<evidence type="ECO:0000313" key="12">
    <source>
        <dbReference type="EMBL" id="KDR75076.1"/>
    </source>
</evidence>
<gene>
    <name evidence="12" type="ORF">GALMADRAFT_156959</name>
</gene>
<dbReference type="GO" id="GO:0006355">
    <property type="term" value="P:regulation of DNA-templated transcription"/>
    <property type="evidence" value="ECO:0007669"/>
    <property type="project" value="InterPro"/>
</dbReference>
<keyword evidence="9" id="KW-0539">Nucleus</keyword>
<dbReference type="InterPro" id="IPR018866">
    <property type="entry name" value="Znf-4CXXC_R1"/>
</dbReference>
<feature type="region of interest" description="Disordered" evidence="10">
    <location>
        <begin position="669"/>
        <end position="691"/>
    </location>
</feature>
<dbReference type="AlphaFoldDB" id="A0A067SW11"/>
<reference evidence="13" key="1">
    <citation type="journal article" date="2014" name="Proc. Natl. Acad. Sci. U.S.A.">
        <title>Extensive sampling of basidiomycete genomes demonstrates inadequacy of the white-rot/brown-rot paradigm for wood decay fungi.</title>
        <authorList>
            <person name="Riley R."/>
            <person name="Salamov A.A."/>
            <person name="Brown D.W."/>
            <person name="Nagy L.G."/>
            <person name="Floudas D."/>
            <person name="Held B.W."/>
            <person name="Levasseur A."/>
            <person name="Lombard V."/>
            <person name="Morin E."/>
            <person name="Otillar R."/>
            <person name="Lindquist E.A."/>
            <person name="Sun H."/>
            <person name="LaButti K.M."/>
            <person name="Schmutz J."/>
            <person name="Jabbour D."/>
            <person name="Luo H."/>
            <person name="Baker S.E."/>
            <person name="Pisabarro A.G."/>
            <person name="Walton J.D."/>
            <person name="Blanchette R.A."/>
            <person name="Henrissat B."/>
            <person name="Martin F."/>
            <person name="Cullen D."/>
            <person name="Hibbett D.S."/>
            <person name="Grigoriev I.V."/>
        </authorList>
    </citation>
    <scope>NUCLEOTIDE SEQUENCE [LARGE SCALE GENOMIC DNA]</scope>
    <source>
        <strain evidence="13">CBS 339.88</strain>
    </source>
</reference>